<keyword evidence="2" id="KW-1185">Reference proteome</keyword>
<gene>
    <name evidence="1" type="ORF">F7231_00400</name>
</gene>
<dbReference type="Proteomes" id="UP000606008">
    <property type="component" value="Unassembled WGS sequence"/>
</dbReference>
<dbReference type="EMBL" id="WAEL01000001">
    <property type="protein sequence ID" value="NID08615.1"/>
    <property type="molecule type" value="Genomic_DNA"/>
</dbReference>
<reference evidence="1" key="1">
    <citation type="submission" date="2024-05" db="EMBL/GenBank/DDBJ databases">
        <authorList>
            <person name="Jung D.-H."/>
        </authorList>
    </citation>
    <scope>NUCLEOTIDE SEQUENCE</scope>
    <source>
        <strain evidence="1">JA-25</strain>
    </source>
</reference>
<evidence type="ECO:0000313" key="2">
    <source>
        <dbReference type="Proteomes" id="UP000606008"/>
    </source>
</evidence>
<accession>A0ABX0Q984</accession>
<name>A0ABX0Q984_9BACT</name>
<protein>
    <submittedName>
        <fullName evidence="1">DUF4276 family protein</fullName>
    </submittedName>
</protein>
<sequence>MVVKRSWRWHSMVRLGIICEGESEKIIFDSSDFKALMDSYQIELVDVVVAGSKTQYRANFLPKHRQILLDKGVERIIALVDLDDDQCITLTKQTVPAFDDQIVVVAVKEFENWYLADTVALGTFTGIDQPVDKPEGYVEPLDEIIRLLGKRFPKSKPKLANNMKRCGFSIERAAGHPNCPSARYFLNKLQTLASAN</sequence>
<proteinExistence type="predicted"/>
<comment type="caution">
    <text evidence="1">The sequence shown here is derived from an EMBL/GenBank/DDBJ whole genome shotgun (WGS) entry which is preliminary data.</text>
</comment>
<evidence type="ECO:0000313" key="1">
    <source>
        <dbReference type="EMBL" id="NID08615.1"/>
    </source>
</evidence>
<organism evidence="1 2">
    <name type="scientific">Fibrivirga algicola</name>
    <dbReference type="NCBI Taxonomy" id="2950420"/>
    <lineage>
        <taxon>Bacteria</taxon>
        <taxon>Pseudomonadati</taxon>
        <taxon>Bacteroidota</taxon>
        <taxon>Cytophagia</taxon>
        <taxon>Cytophagales</taxon>
        <taxon>Spirosomataceae</taxon>
        <taxon>Fibrivirga</taxon>
    </lineage>
</organism>
<dbReference type="RefSeq" id="WP_166690511.1">
    <property type="nucleotide sequence ID" value="NZ_WAEL01000001.1"/>
</dbReference>